<dbReference type="SUPFAM" id="SSF64210">
    <property type="entry name" value="Head-to-tail joining protein W, gpW"/>
    <property type="match status" value="1"/>
</dbReference>
<evidence type="ECO:0000313" key="1">
    <source>
        <dbReference type="EMBL" id="ANI28899.1"/>
    </source>
</evidence>
<dbReference type="Proteomes" id="UP000266744">
    <property type="component" value="Chromosome"/>
</dbReference>
<dbReference type="InterPro" id="IPR004174">
    <property type="entry name" value="GpW"/>
</dbReference>
<dbReference type="Gene3D" id="3.30.1580.10">
    <property type="entry name" value="Head-to-tail joining protein W"/>
    <property type="match status" value="1"/>
</dbReference>
<dbReference type="Pfam" id="PF02831">
    <property type="entry name" value="gpW"/>
    <property type="match status" value="1"/>
</dbReference>
<sequence length="89" mass="9743">MSMFDANTSLLAGAMTRAQLQEALTRAQQAYIELSSGAKGVSFSYAQGDGTRSVTYQQTDISGLVGLIQLLQAQLGIVKRPRRALRFRY</sequence>
<dbReference type="EMBL" id="CP010029">
    <property type="protein sequence ID" value="ANI28899.1"/>
    <property type="molecule type" value="Genomic_DNA"/>
</dbReference>
<protein>
    <submittedName>
        <fullName evidence="1">Phage head-tail adapter protein</fullName>
    </submittedName>
</protein>
<reference evidence="1 2" key="1">
    <citation type="journal article" date="2016" name="Toxins">
        <title>The Draft Genome Sequence of the Yersinia entomophaga Entomopathogenic Type Strain MH96T.</title>
        <authorList>
            <person name="Hurst M.R."/>
            <person name="Beattie A."/>
            <person name="Altermann E."/>
            <person name="Moraga R.M."/>
            <person name="Harper L.A."/>
            <person name="Calder J."/>
            <person name="Laugraud A."/>
        </authorList>
    </citation>
    <scope>NUCLEOTIDE SEQUENCE [LARGE SCALE GENOMIC DNA]</scope>
    <source>
        <strain evidence="1 2">MH96</strain>
    </source>
</reference>
<proteinExistence type="predicted"/>
<gene>
    <name evidence="1" type="ORF">PL78_03460</name>
</gene>
<dbReference type="InterPro" id="IPR036626">
    <property type="entry name" value="GpW_sf"/>
</dbReference>
<accession>A0ABM6BHI9</accession>
<name>A0ABM6BHI9_YERET</name>
<evidence type="ECO:0000313" key="2">
    <source>
        <dbReference type="Proteomes" id="UP000266744"/>
    </source>
</evidence>
<organism evidence="1 2">
    <name type="scientific">Yersinia entomophaga</name>
    <dbReference type="NCBI Taxonomy" id="935293"/>
    <lineage>
        <taxon>Bacteria</taxon>
        <taxon>Pseudomonadati</taxon>
        <taxon>Pseudomonadota</taxon>
        <taxon>Gammaproteobacteria</taxon>
        <taxon>Enterobacterales</taxon>
        <taxon>Yersiniaceae</taxon>
        <taxon>Yersinia</taxon>
    </lineage>
</organism>
<keyword evidence="2" id="KW-1185">Reference proteome</keyword>